<comment type="caution">
    <text evidence="5">The sequence shown here is derived from an EMBL/GenBank/DDBJ whole genome shotgun (WGS) entry which is preliminary data.</text>
</comment>
<feature type="chain" id="PRO_5040136543" description="Smr domain-containing protein" evidence="3">
    <location>
        <begin position="19"/>
        <end position="920"/>
    </location>
</feature>
<reference evidence="5" key="1">
    <citation type="submission" date="2020-11" db="EMBL/GenBank/DDBJ databases">
        <authorList>
            <consortium name="DOE Joint Genome Institute"/>
            <person name="Ahrendt S."/>
            <person name="Riley R."/>
            <person name="Andreopoulos W."/>
            <person name="Labutti K."/>
            <person name="Pangilinan J."/>
            <person name="Ruiz-Duenas F.J."/>
            <person name="Barrasa J.M."/>
            <person name="Sanchez-Garcia M."/>
            <person name="Camarero S."/>
            <person name="Miyauchi S."/>
            <person name="Serrano A."/>
            <person name="Linde D."/>
            <person name="Babiker R."/>
            <person name="Drula E."/>
            <person name="Ayuso-Fernandez I."/>
            <person name="Pacheco R."/>
            <person name="Padilla G."/>
            <person name="Ferreira P."/>
            <person name="Barriuso J."/>
            <person name="Kellner H."/>
            <person name="Castanera R."/>
            <person name="Alfaro M."/>
            <person name="Ramirez L."/>
            <person name="Pisabarro A.G."/>
            <person name="Kuo A."/>
            <person name="Tritt A."/>
            <person name="Lipzen A."/>
            <person name="He G."/>
            <person name="Yan M."/>
            <person name="Ng V."/>
            <person name="Cullen D."/>
            <person name="Martin F."/>
            <person name="Rosso M.-N."/>
            <person name="Henrissat B."/>
            <person name="Hibbett D."/>
            <person name="Martinez A.T."/>
            <person name="Grigoriev I.V."/>
        </authorList>
    </citation>
    <scope>NUCLEOTIDE SEQUENCE</scope>
    <source>
        <strain evidence="5">CBS 506.95</strain>
    </source>
</reference>
<evidence type="ECO:0000313" key="6">
    <source>
        <dbReference type="Proteomes" id="UP000807306"/>
    </source>
</evidence>
<protein>
    <recommendedName>
        <fullName evidence="4">Smr domain-containing protein</fullName>
    </recommendedName>
</protein>
<feature type="compositionally biased region" description="Pro residues" evidence="2">
    <location>
        <begin position="727"/>
        <end position="742"/>
    </location>
</feature>
<feature type="compositionally biased region" description="Polar residues" evidence="2">
    <location>
        <begin position="302"/>
        <end position="316"/>
    </location>
</feature>
<feature type="compositionally biased region" description="Basic residues" evidence="2">
    <location>
        <begin position="557"/>
        <end position="573"/>
    </location>
</feature>
<feature type="region of interest" description="Disordered" evidence="2">
    <location>
        <begin position="109"/>
        <end position="128"/>
    </location>
</feature>
<evidence type="ECO:0000256" key="2">
    <source>
        <dbReference type="SAM" id="MobiDB-lite"/>
    </source>
</evidence>
<evidence type="ECO:0000256" key="1">
    <source>
        <dbReference type="SAM" id="Coils"/>
    </source>
</evidence>
<dbReference type="EMBL" id="MU157862">
    <property type="protein sequence ID" value="KAF9527274.1"/>
    <property type="molecule type" value="Genomic_DNA"/>
</dbReference>
<feature type="compositionally biased region" description="Low complexity" evidence="2">
    <location>
        <begin position="660"/>
        <end position="671"/>
    </location>
</feature>
<dbReference type="SMART" id="SM00463">
    <property type="entry name" value="SMR"/>
    <property type="match status" value="1"/>
</dbReference>
<keyword evidence="6" id="KW-1185">Reference proteome</keyword>
<feature type="compositionally biased region" description="Polar residues" evidence="2">
    <location>
        <begin position="371"/>
        <end position="384"/>
    </location>
</feature>
<name>A0A9P6EEF2_9AGAR</name>
<dbReference type="InterPro" id="IPR053020">
    <property type="entry name" value="Smr_domain_protein"/>
</dbReference>
<feature type="compositionally biased region" description="Low complexity" evidence="2">
    <location>
        <begin position="688"/>
        <end position="704"/>
    </location>
</feature>
<evidence type="ECO:0000313" key="5">
    <source>
        <dbReference type="EMBL" id="KAF9527274.1"/>
    </source>
</evidence>
<feature type="domain" description="Smr" evidence="4">
    <location>
        <begin position="838"/>
        <end position="914"/>
    </location>
</feature>
<evidence type="ECO:0000259" key="4">
    <source>
        <dbReference type="PROSITE" id="PS50828"/>
    </source>
</evidence>
<dbReference type="PANTHER" id="PTHR47417">
    <property type="entry name" value="SMR DOMAIN-CONTAINING PROTEIN YPL199C"/>
    <property type="match status" value="1"/>
</dbReference>
<feature type="compositionally biased region" description="Low complexity" evidence="2">
    <location>
        <begin position="494"/>
        <end position="505"/>
    </location>
</feature>
<keyword evidence="3" id="KW-0732">Signal</keyword>
<feature type="region of interest" description="Disordered" evidence="2">
    <location>
        <begin position="241"/>
        <end position="412"/>
    </location>
</feature>
<accession>A0A9P6EEF2</accession>
<feature type="compositionally biased region" description="Basic residues" evidence="2">
    <location>
        <begin position="470"/>
        <end position="480"/>
    </location>
</feature>
<dbReference type="Gene3D" id="3.30.1370.110">
    <property type="match status" value="1"/>
</dbReference>
<organism evidence="5 6">
    <name type="scientific">Crepidotus variabilis</name>
    <dbReference type="NCBI Taxonomy" id="179855"/>
    <lineage>
        <taxon>Eukaryota</taxon>
        <taxon>Fungi</taxon>
        <taxon>Dikarya</taxon>
        <taxon>Basidiomycota</taxon>
        <taxon>Agaricomycotina</taxon>
        <taxon>Agaricomycetes</taxon>
        <taxon>Agaricomycetidae</taxon>
        <taxon>Agaricales</taxon>
        <taxon>Agaricineae</taxon>
        <taxon>Crepidotaceae</taxon>
        <taxon>Crepidotus</taxon>
    </lineage>
</organism>
<dbReference type="PANTHER" id="PTHR47417:SF1">
    <property type="entry name" value="SMR DOMAIN-CONTAINING PROTEIN YPL199C"/>
    <property type="match status" value="1"/>
</dbReference>
<dbReference type="SUPFAM" id="SSF160443">
    <property type="entry name" value="SMR domain-like"/>
    <property type="match status" value="1"/>
</dbReference>
<feature type="region of interest" description="Disordered" evidence="2">
    <location>
        <begin position="441"/>
        <end position="760"/>
    </location>
</feature>
<proteinExistence type="predicted"/>
<gene>
    <name evidence="5" type="ORF">CPB83DRAFT_856279</name>
</gene>
<dbReference type="OrthoDB" id="3231855at2759"/>
<dbReference type="PROSITE" id="PS50828">
    <property type="entry name" value="SMR"/>
    <property type="match status" value="1"/>
</dbReference>
<feature type="signal peptide" evidence="3">
    <location>
        <begin position="1"/>
        <end position="18"/>
    </location>
</feature>
<keyword evidence="1" id="KW-0175">Coiled coil</keyword>
<dbReference type="Proteomes" id="UP000807306">
    <property type="component" value="Unassembled WGS sequence"/>
</dbReference>
<dbReference type="Pfam" id="PF01713">
    <property type="entry name" value="Smr"/>
    <property type="match status" value="1"/>
</dbReference>
<feature type="compositionally biased region" description="Polar residues" evidence="2">
    <location>
        <begin position="743"/>
        <end position="757"/>
    </location>
</feature>
<sequence length="920" mass="99642">MDVALSILAGLGLRLVLTPNVFDSDVGPPAPNNLVTGLLGVWEGVVVHQVAGRSTSAIVDHFLAYGLRLLIDFVVTKNPQRLIVVLLCSGLSAFVSEAIIPYDELQSELTKGRSREKERRHRRTRSTQAVAVPVTAALPPRIRAFKHPSRNQQAITSTPAPLPPLPPHSTTTLHFPPPTPPSFFLQDKELSDVFSPAPLPSKQAAQVQVILEKPKDESTPQPEDPLAVRPHSGVASILETTEESGSPLPVLMPLPTPPESAQSAVPSSDGPVDISKDMDPTTPVTSSKRFDNQLYTIPEVSSPETDTINGQQQAQAQPLHVPPPLSTPRARPPFTPEPLVQTPLAAAPEAPYLSFSPPSAPLPVPNVGMRRNSSGPSNISRWLASQSQSQSQNPDNNATMPAPQPPYATSATAANTIFANPFSPTSPDLDTGVALPVQLKGTRQPQESTPPPPNRSRVVARGRGQERARSRSRSKSRSRSRSVSQSRAISTFQSRSRSGSRTPSPRYDDPYVDSDVLRENGFVQNDPPEVDGSVISSGMESDPLRTPPTSRVVPTLKGKKKASTKTLKGKGKKGANAPRLDTDTEYDTAAYPDDPLMTPHSLRPQSQVPEPELELDDEGAVLSPLPLEVRSIPSRGPTPGSHDESSATEVGPSRRPVIKNTATTTNITSTAPMAIPQPRRAQIDDDSPIPGSLSLPLSQNMLLQPPQPPSGPLFRRSIPSPTISRSPSPPPQRAESPAPPSPGTVNSGLSDISTFSTRVPDKLYTRGDDFRQLAKEKENTRAAIDEERRRAEMEGRSLDAVNLRIKLRDLEAEVQKLHEKAARRYYAARNTLDISNKIDVHGLRPREAFDRIERAIVKASTEGKSVIRVIVGKGLHSVNQIPTLKPAVMREMQRLQFPCEVDERNPGVLNITIPKAQTPS</sequence>
<feature type="compositionally biased region" description="Pro residues" evidence="2">
    <location>
        <begin position="320"/>
        <end position="336"/>
    </location>
</feature>
<feature type="coiled-coil region" evidence="1">
    <location>
        <begin position="770"/>
        <end position="820"/>
    </location>
</feature>
<dbReference type="AlphaFoldDB" id="A0A9P6EEF2"/>
<evidence type="ECO:0000256" key="3">
    <source>
        <dbReference type="SAM" id="SignalP"/>
    </source>
</evidence>
<dbReference type="InterPro" id="IPR036063">
    <property type="entry name" value="Smr_dom_sf"/>
</dbReference>
<dbReference type="InterPro" id="IPR002625">
    <property type="entry name" value="Smr_dom"/>
</dbReference>
<feature type="compositionally biased region" description="Low complexity" evidence="2">
    <location>
        <begin position="715"/>
        <end position="726"/>
    </location>
</feature>